<feature type="compositionally biased region" description="Basic and acidic residues" evidence="2">
    <location>
        <begin position="201"/>
        <end position="212"/>
    </location>
</feature>
<comment type="caution">
    <text evidence="4">The sequence shown here is derived from an EMBL/GenBank/DDBJ whole genome shotgun (WGS) entry which is preliminary data.</text>
</comment>
<dbReference type="Proteomes" id="UP000744769">
    <property type="component" value="Unassembled WGS sequence"/>
</dbReference>
<evidence type="ECO:0000313" key="4">
    <source>
        <dbReference type="EMBL" id="NHN57204.1"/>
    </source>
</evidence>
<evidence type="ECO:0000313" key="5">
    <source>
        <dbReference type="Proteomes" id="UP000744769"/>
    </source>
</evidence>
<dbReference type="AlphaFoldDB" id="A0A967B3B2"/>
<evidence type="ECO:0000256" key="2">
    <source>
        <dbReference type="SAM" id="MobiDB-lite"/>
    </source>
</evidence>
<reference evidence="4" key="1">
    <citation type="submission" date="2020-03" db="EMBL/GenBank/DDBJ databases">
        <title>Draft sequencing of Calidifontibacter sp. DB0510.</title>
        <authorList>
            <person name="Kim D.-U."/>
        </authorList>
    </citation>
    <scope>NUCLEOTIDE SEQUENCE</scope>
    <source>
        <strain evidence="4">DB0510</strain>
    </source>
</reference>
<feature type="domain" description="TerD" evidence="3">
    <location>
        <begin position="9"/>
        <end position="187"/>
    </location>
</feature>
<proteinExistence type="inferred from homology"/>
<dbReference type="RefSeq" id="WP_166198253.1">
    <property type="nucleotide sequence ID" value="NZ_JAAOIV010000013.1"/>
</dbReference>
<dbReference type="InterPro" id="IPR051324">
    <property type="entry name" value="Stress/Tellurium_Resist"/>
</dbReference>
<dbReference type="PANTHER" id="PTHR32097:SF4">
    <property type="entry name" value="GENERAL STRESS PROTEIN 16U"/>
    <property type="match status" value="1"/>
</dbReference>
<dbReference type="InterPro" id="IPR003325">
    <property type="entry name" value="TerD"/>
</dbReference>
<accession>A0A967B3B2</accession>
<sequence>MGEEQGQGVALVRGANISLRDEDAELEALTLVLDAQDSASSDPIEADVSVLLVGEDGRVRGNEDFVFYNQRAAYDGAVQLREKLRSVDPPTTSDFITVALDELPDHVTRVVVVGSTDPGAASFAESPMIQVRIQRSNGDALGHFRISELTTERALIFGEFYRRRGDWRFRAVGQGYSDGLEAVARAFGVEVATDTPAETSDAQRSEVPEPVKAKSVSVQRDRRPPKMPAAWRKTLPEGTADLRPARLFPTAGIGGSAEREQRATSILLSVSSVVRDFGLSWLRPCGAPTGPITAYVEVPFGHDELPYRPDGLVEVTRGKRTWRALVEVKTGTNDLEDEQVSTYVEIARAQSFDAVITISNQLPGPEGVHPVMVDKRKLRKVDLFHVSWDELRMSAALLQHRGAVSDPTQRLVLEEFERYLDSERAGLRGFEDMGKFWPATRDAVRSGTARPNDRGVIEVCDRFDQAVRKAAIELSCLLGVEVQSARPRDMQDQTSRRQQLTDSAKLFGALRVPGALESMYVGADLRVERVACSMTIPAPREGRQLTRVNWLLRQLVDARDGIRVETVLAGSRRDSTAALLKSARAEPTTLVPAGDGDIRGFIVTLEMPMGAKRSVGTGGLVTSIGDVTKWFYDEVGQNVRAWSARPPKMPD</sequence>
<comment type="similarity">
    <text evidence="1">Belongs to the CAPAB/TerDEXZ family.</text>
</comment>
<name>A0A967B3B2_9MICO</name>
<organism evidence="4 5">
    <name type="scientific">Metallococcus carri</name>
    <dbReference type="NCBI Taxonomy" id="1656884"/>
    <lineage>
        <taxon>Bacteria</taxon>
        <taxon>Bacillati</taxon>
        <taxon>Actinomycetota</taxon>
        <taxon>Actinomycetes</taxon>
        <taxon>Micrococcales</taxon>
        <taxon>Dermacoccaceae</taxon>
        <taxon>Metallococcus</taxon>
    </lineage>
</organism>
<gene>
    <name evidence="4" type="ORF">G9U51_15640</name>
</gene>
<protein>
    <submittedName>
        <fullName evidence="4">TerD family protein</fullName>
    </submittedName>
</protein>
<evidence type="ECO:0000256" key="1">
    <source>
        <dbReference type="ARBA" id="ARBA00008775"/>
    </source>
</evidence>
<dbReference type="PANTHER" id="PTHR32097">
    <property type="entry name" value="CAMP-BINDING PROTEIN 1-RELATED"/>
    <property type="match status" value="1"/>
</dbReference>
<dbReference type="Gene3D" id="2.60.60.30">
    <property type="entry name" value="sav2460 like domains"/>
    <property type="match status" value="1"/>
</dbReference>
<dbReference type="Pfam" id="PF02342">
    <property type="entry name" value="TerD"/>
    <property type="match status" value="1"/>
</dbReference>
<keyword evidence="5" id="KW-1185">Reference proteome</keyword>
<dbReference type="EMBL" id="JAAOIV010000013">
    <property type="protein sequence ID" value="NHN57204.1"/>
    <property type="molecule type" value="Genomic_DNA"/>
</dbReference>
<evidence type="ECO:0000259" key="3">
    <source>
        <dbReference type="Pfam" id="PF02342"/>
    </source>
</evidence>
<feature type="region of interest" description="Disordered" evidence="2">
    <location>
        <begin position="194"/>
        <end position="230"/>
    </location>
</feature>
<dbReference type="CDD" id="cd06974">
    <property type="entry name" value="TerD_like"/>
    <property type="match status" value="1"/>
</dbReference>